<sequence>MRYGPYLFGRRMPLPFHYNPCARSRKDVHTSTVKIHVQTRTLVHGALIDHPVTSLAYDLVENTPDLLAPVHADGQHALEARDLHPALAHEHGHAVRVAERGDRQARQLLLLLQVQVEQGVRALVAGGVGRRAARRAGGDVVGHGDAGVDGGEGRGVDERGEQGAVLREDVQAEGDGAVGEEVRVQRRGEGVGEGRRELLEASGGCRGQVS</sequence>
<dbReference type="RefSeq" id="XP_031000185.1">
    <property type="nucleotide sequence ID" value="XM_031134333.1"/>
</dbReference>
<proteinExistence type="predicted"/>
<feature type="region of interest" description="Disordered" evidence="1">
    <location>
        <begin position="140"/>
        <end position="159"/>
    </location>
</feature>
<dbReference type="GeneID" id="41979034"/>
<evidence type="ECO:0000256" key="1">
    <source>
        <dbReference type="SAM" id="MobiDB-lite"/>
    </source>
</evidence>
<dbReference type="EMBL" id="SKBQ01000111">
    <property type="protein sequence ID" value="TPX18474.1"/>
    <property type="molecule type" value="Genomic_DNA"/>
</dbReference>
<dbReference type="AlphaFoldDB" id="A0A507BI88"/>
<evidence type="ECO:0000313" key="3">
    <source>
        <dbReference type="Proteomes" id="UP000319257"/>
    </source>
</evidence>
<gene>
    <name evidence="2" type="ORF">E0L32_011587</name>
</gene>
<comment type="caution">
    <text evidence="2">The sequence shown here is derived from an EMBL/GenBank/DDBJ whole genome shotgun (WGS) entry which is preliminary data.</text>
</comment>
<accession>A0A507BI88</accession>
<feature type="region of interest" description="Disordered" evidence="1">
    <location>
        <begin position="183"/>
        <end position="210"/>
    </location>
</feature>
<evidence type="ECO:0000313" key="2">
    <source>
        <dbReference type="EMBL" id="TPX18474.1"/>
    </source>
</evidence>
<dbReference type="Proteomes" id="UP000319257">
    <property type="component" value="Unassembled WGS sequence"/>
</dbReference>
<reference evidence="2 3" key="1">
    <citation type="submission" date="2019-06" db="EMBL/GenBank/DDBJ databases">
        <title>Draft genome sequence of the filamentous fungus Phialemoniopsis curvata isolated from diesel fuel.</title>
        <authorList>
            <person name="Varaljay V.A."/>
            <person name="Lyon W.J."/>
            <person name="Crouch A.L."/>
            <person name="Drake C.E."/>
            <person name="Hollomon J.M."/>
            <person name="Nadeau L.J."/>
            <person name="Nunn H.S."/>
            <person name="Stevenson B.S."/>
            <person name="Bojanowski C.L."/>
            <person name="Crookes-Goodson W.J."/>
        </authorList>
    </citation>
    <scope>NUCLEOTIDE SEQUENCE [LARGE SCALE GENOMIC DNA]</scope>
    <source>
        <strain evidence="2 3">D216</strain>
    </source>
</reference>
<protein>
    <submittedName>
        <fullName evidence="2">Uncharacterized protein</fullName>
    </submittedName>
</protein>
<keyword evidence="3" id="KW-1185">Reference proteome</keyword>
<feature type="compositionally biased region" description="Basic and acidic residues" evidence="1">
    <location>
        <begin position="183"/>
        <end position="199"/>
    </location>
</feature>
<feature type="compositionally biased region" description="Gly residues" evidence="1">
    <location>
        <begin position="140"/>
        <end position="150"/>
    </location>
</feature>
<organism evidence="2 3">
    <name type="scientific">Thyridium curvatum</name>
    <dbReference type="NCBI Taxonomy" id="1093900"/>
    <lineage>
        <taxon>Eukaryota</taxon>
        <taxon>Fungi</taxon>
        <taxon>Dikarya</taxon>
        <taxon>Ascomycota</taxon>
        <taxon>Pezizomycotina</taxon>
        <taxon>Sordariomycetes</taxon>
        <taxon>Sordariomycetidae</taxon>
        <taxon>Thyridiales</taxon>
        <taxon>Thyridiaceae</taxon>
        <taxon>Thyridium</taxon>
    </lineage>
</organism>
<feature type="non-terminal residue" evidence="2">
    <location>
        <position position="210"/>
    </location>
</feature>
<dbReference type="InParanoid" id="A0A507BI88"/>
<name>A0A507BI88_9PEZI</name>